<dbReference type="AlphaFoldDB" id="A0A1G1T4T0"/>
<name>A0A1G1T4T0_9BACT</name>
<accession>A0A1G1T4T0</accession>
<reference evidence="1 2" key="1">
    <citation type="submission" date="2016-08" db="EMBL/GenBank/DDBJ databases">
        <title>Hymenobacter coccineus sp. nov., Hymenobacter lapidarius sp. nov. and Hymenobacter glacialis sp. nov., isolated from Antarctic soil.</title>
        <authorList>
            <person name="Sedlacek I."/>
            <person name="Kralova S."/>
            <person name="Kyrova K."/>
            <person name="Maslanova I."/>
            <person name="Stankova E."/>
            <person name="Vrbovska V."/>
            <person name="Nemec M."/>
            <person name="Bartak M."/>
            <person name="Svec P."/>
            <person name="Busse H.-J."/>
            <person name="Pantucek R."/>
        </authorList>
    </citation>
    <scope>NUCLEOTIDE SEQUENCE [LARGE SCALE GENOMIC DNA]</scope>
    <source>
        <strain evidence="1 2">CCM 8643</strain>
    </source>
</reference>
<protein>
    <submittedName>
        <fullName evidence="1">Uncharacterized protein</fullName>
    </submittedName>
</protein>
<keyword evidence="2" id="KW-1185">Reference proteome</keyword>
<dbReference type="Proteomes" id="UP000176294">
    <property type="component" value="Unassembled WGS sequence"/>
</dbReference>
<dbReference type="EMBL" id="MDZB01000102">
    <property type="protein sequence ID" value="OGX85869.1"/>
    <property type="molecule type" value="Genomic_DNA"/>
</dbReference>
<comment type="caution">
    <text evidence="1">The sequence shown here is derived from an EMBL/GenBank/DDBJ whole genome shotgun (WGS) entry which is preliminary data.</text>
</comment>
<sequence>MPAVLALRLISPLVAFRIRPGVEEKAPPDAPVMVGEGLVPVLQKGVPLYVKAALGLGLISSVTAVRKALSQLVVVDLEAA</sequence>
<proteinExistence type="predicted"/>
<gene>
    <name evidence="1" type="ORF">BEN47_14265</name>
</gene>
<organism evidence="1 2">
    <name type="scientific">Hymenobacter lapidarius</name>
    <dbReference type="NCBI Taxonomy" id="1908237"/>
    <lineage>
        <taxon>Bacteria</taxon>
        <taxon>Pseudomonadati</taxon>
        <taxon>Bacteroidota</taxon>
        <taxon>Cytophagia</taxon>
        <taxon>Cytophagales</taxon>
        <taxon>Hymenobacteraceae</taxon>
        <taxon>Hymenobacter</taxon>
    </lineage>
</organism>
<evidence type="ECO:0000313" key="1">
    <source>
        <dbReference type="EMBL" id="OGX85869.1"/>
    </source>
</evidence>
<evidence type="ECO:0000313" key="2">
    <source>
        <dbReference type="Proteomes" id="UP000176294"/>
    </source>
</evidence>